<dbReference type="InterPro" id="IPR036144">
    <property type="entry name" value="RibA-like_sf"/>
</dbReference>
<dbReference type="InterPro" id="IPR000926">
    <property type="entry name" value="RibA"/>
</dbReference>
<comment type="catalytic activity">
    <reaction evidence="8">
        <text>GTP + 4 H2O = 2,5-diamino-6-hydroxy-4-(5-phosphoribosylamino)-pyrimidine + formate + 2 phosphate + 3 H(+)</text>
        <dbReference type="Rhea" id="RHEA:23704"/>
        <dbReference type="ChEBI" id="CHEBI:15377"/>
        <dbReference type="ChEBI" id="CHEBI:15378"/>
        <dbReference type="ChEBI" id="CHEBI:15740"/>
        <dbReference type="ChEBI" id="CHEBI:37565"/>
        <dbReference type="ChEBI" id="CHEBI:43474"/>
        <dbReference type="ChEBI" id="CHEBI:58614"/>
        <dbReference type="EC" id="3.5.4.25"/>
    </reaction>
</comment>
<evidence type="ECO:0000313" key="10">
    <source>
        <dbReference type="EMBL" id="ORX65707.1"/>
    </source>
</evidence>
<dbReference type="EMBL" id="MCFG01000264">
    <property type="protein sequence ID" value="ORX77115.1"/>
    <property type="molecule type" value="Genomic_DNA"/>
</dbReference>
<dbReference type="Pfam" id="PF00925">
    <property type="entry name" value="GTP_cyclohydro2"/>
    <property type="match status" value="1"/>
</dbReference>
<dbReference type="STRING" id="1754192.A0A1Y1VWM7"/>
<dbReference type="AlphaFoldDB" id="A0A1Y1VWM7"/>
<sequence length="332" mass="38235">MSPQIIESHNIEKNLKVRCEVRCRIPTKDKGEFYVHLYTNNLNNKKHLAIVAGPYIYSKSLNEVRENDTDEKRMIRGATIKPNITLPLKSLDKVNGISNIQKINETVFSNNNINKITDLEHKIPLVRIHSECFTSETIFSCRCDCAEQLDRSMKQIQNYGNGVVVYLRQEGRNIGLLNKMMAYNLQDHGYDTVEANVKLNQPVDGRNYTIAARILEDLQIDTIRLLTNNPDKIEQLSSLGINIVERIPMIPSIWENKHINCNHQTQYLSSDSNSNCSNDLDYDMNNILNESEVESEHSKLTDLEKYLQTKVESMNHDIPLPDYLIHTHSHNN</sequence>
<evidence type="ECO:0000256" key="7">
    <source>
        <dbReference type="ARBA" id="ARBA00023134"/>
    </source>
</evidence>
<dbReference type="OrthoDB" id="5569761at2759"/>
<protein>
    <recommendedName>
        <fullName evidence="3">GTP cyclohydrolase II</fullName>
        <ecNumber evidence="3">3.5.4.25</ecNumber>
    </recommendedName>
</protein>
<dbReference type="GO" id="GO:0009231">
    <property type="term" value="P:riboflavin biosynthetic process"/>
    <property type="evidence" value="ECO:0007669"/>
    <property type="project" value="UniProtKB-KW"/>
</dbReference>
<reference evidence="10 12" key="1">
    <citation type="submission" date="2016-08" db="EMBL/GenBank/DDBJ databases">
        <title>A Parts List for Fungal Cellulosomes Revealed by Comparative Genomics.</title>
        <authorList>
            <consortium name="DOE Joint Genome Institute"/>
            <person name="Haitjema C.H."/>
            <person name="Gilmore S.P."/>
            <person name="Henske J.K."/>
            <person name="Solomon K.V."/>
            <person name="De Groot R."/>
            <person name="Kuo A."/>
            <person name="Mondo S.J."/>
            <person name="Salamov A.A."/>
            <person name="Labutti K."/>
            <person name="Zhao Z."/>
            <person name="Chiniquy J."/>
            <person name="Barry K."/>
            <person name="Brewer H.M."/>
            <person name="Purvine S.O."/>
            <person name="Wright A.T."/>
            <person name="Boxma B."/>
            <person name="Van Alen T."/>
            <person name="Hackstein J.H."/>
            <person name="Baker S.E."/>
            <person name="Grigoriev I.V."/>
            <person name="O'Malley M.A."/>
        </authorList>
    </citation>
    <scope>NUCLEOTIDE SEQUENCE [LARGE SCALE GENOMIC DNA]</scope>
    <source>
        <strain evidence="10 12">S4</strain>
    </source>
</reference>
<evidence type="ECO:0000256" key="4">
    <source>
        <dbReference type="ARBA" id="ARBA00022619"/>
    </source>
</evidence>
<evidence type="ECO:0000259" key="9">
    <source>
        <dbReference type="Pfam" id="PF00925"/>
    </source>
</evidence>
<evidence type="ECO:0000256" key="2">
    <source>
        <dbReference type="ARBA" id="ARBA00008131"/>
    </source>
</evidence>
<comment type="similarity">
    <text evidence="2">Belongs to the GTP cyclohydrolase II family.</text>
</comment>
<accession>A0A1Y1VWM7</accession>
<name>A0A1Y1VWM7_9FUNG</name>
<evidence type="ECO:0000256" key="3">
    <source>
        <dbReference type="ARBA" id="ARBA00012762"/>
    </source>
</evidence>
<comment type="caution">
    <text evidence="10">The sequence shown here is derived from an EMBL/GenBank/DDBJ whole genome shotgun (WGS) entry which is preliminary data.</text>
</comment>
<evidence type="ECO:0000313" key="12">
    <source>
        <dbReference type="Proteomes" id="UP000193944"/>
    </source>
</evidence>
<keyword evidence="4" id="KW-0686">Riboflavin biosynthesis</keyword>
<dbReference type="NCBIfam" id="NF001591">
    <property type="entry name" value="PRK00393.1"/>
    <property type="match status" value="1"/>
</dbReference>
<gene>
    <name evidence="11" type="ORF">BCR32DRAFT_223643</name>
    <name evidence="10" type="ORF">BCR32DRAFT_297676</name>
</gene>
<evidence type="ECO:0000256" key="6">
    <source>
        <dbReference type="ARBA" id="ARBA00022801"/>
    </source>
</evidence>
<proteinExistence type="inferred from homology"/>
<evidence type="ECO:0000256" key="5">
    <source>
        <dbReference type="ARBA" id="ARBA00022741"/>
    </source>
</evidence>
<dbReference type="Gene3D" id="3.40.50.10990">
    <property type="entry name" value="GTP cyclohydrolase II"/>
    <property type="match status" value="1"/>
</dbReference>
<reference evidence="10 12" key="2">
    <citation type="submission" date="2016-08" db="EMBL/GenBank/DDBJ databases">
        <title>Pervasive Adenine N6-methylation of Active Genes in Fungi.</title>
        <authorList>
            <consortium name="DOE Joint Genome Institute"/>
            <person name="Mondo S.J."/>
            <person name="Dannebaum R.O."/>
            <person name="Kuo R.C."/>
            <person name="Labutti K."/>
            <person name="Haridas S."/>
            <person name="Kuo A."/>
            <person name="Salamov A."/>
            <person name="Ahrendt S.R."/>
            <person name="Lipzen A."/>
            <person name="Sullivan W."/>
            <person name="Andreopoulos W.B."/>
            <person name="Clum A."/>
            <person name="Lindquist E."/>
            <person name="Daum C."/>
            <person name="Ramamoorthy G.K."/>
            <person name="Gryganskyi A."/>
            <person name="Culley D."/>
            <person name="Magnuson J.K."/>
            <person name="James T.Y."/>
            <person name="O'Malley M.A."/>
            <person name="Stajich J.E."/>
            <person name="Spatafora J.W."/>
            <person name="Visel A."/>
            <person name="Grigoriev I.V."/>
        </authorList>
    </citation>
    <scope>NUCLEOTIDE SEQUENCE [LARGE SCALE GENOMIC DNA]</scope>
    <source>
        <strain evidence="10 12">S4</strain>
    </source>
</reference>
<evidence type="ECO:0000256" key="1">
    <source>
        <dbReference type="ARBA" id="ARBA00005104"/>
    </source>
</evidence>
<dbReference type="InterPro" id="IPR032677">
    <property type="entry name" value="GTP_cyclohydro_II"/>
</dbReference>
<dbReference type="SUPFAM" id="SSF142695">
    <property type="entry name" value="RibA-like"/>
    <property type="match status" value="1"/>
</dbReference>
<evidence type="ECO:0000256" key="8">
    <source>
        <dbReference type="ARBA" id="ARBA00049295"/>
    </source>
</evidence>
<dbReference type="PANTHER" id="PTHR21327:SF29">
    <property type="entry name" value="GTP CYCLOHYDROLASE-2"/>
    <property type="match status" value="1"/>
</dbReference>
<dbReference type="EC" id="3.5.4.25" evidence="3"/>
<evidence type="ECO:0000313" key="11">
    <source>
        <dbReference type="EMBL" id="ORX77115.1"/>
    </source>
</evidence>
<dbReference type="EMBL" id="MCFG01000455">
    <property type="protein sequence ID" value="ORX65707.1"/>
    <property type="molecule type" value="Genomic_DNA"/>
</dbReference>
<dbReference type="GO" id="GO:0003935">
    <property type="term" value="F:GTP cyclohydrolase II activity"/>
    <property type="evidence" value="ECO:0007669"/>
    <property type="project" value="UniProtKB-EC"/>
</dbReference>
<dbReference type="PANTHER" id="PTHR21327">
    <property type="entry name" value="GTP CYCLOHYDROLASE II-RELATED"/>
    <property type="match status" value="1"/>
</dbReference>
<dbReference type="CDD" id="cd00641">
    <property type="entry name" value="GTP_cyclohydro2"/>
    <property type="match status" value="1"/>
</dbReference>
<keyword evidence="5" id="KW-0547">Nucleotide-binding</keyword>
<keyword evidence="12" id="KW-1185">Reference proteome</keyword>
<dbReference type="Proteomes" id="UP000193944">
    <property type="component" value="Unassembled WGS sequence"/>
</dbReference>
<dbReference type="GO" id="GO:0005525">
    <property type="term" value="F:GTP binding"/>
    <property type="evidence" value="ECO:0007669"/>
    <property type="project" value="UniProtKB-KW"/>
</dbReference>
<keyword evidence="6" id="KW-0378">Hydrolase</keyword>
<keyword evidence="7" id="KW-0342">GTP-binding</keyword>
<feature type="domain" description="GTP cyclohydrolase II" evidence="9">
    <location>
        <begin position="123"/>
        <end position="248"/>
    </location>
</feature>
<comment type="pathway">
    <text evidence="1">Cofactor biosynthesis; riboflavin biosynthesis.</text>
</comment>
<organism evidence="10 12">
    <name type="scientific">Anaeromyces robustus</name>
    <dbReference type="NCBI Taxonomy" id="1754192"/>
    <lineage>
        <taxon>Eukaryota</taxon>
        <taxon>Fungi</taxon>
        <taxon>Fungi incertae sedis</taxon>
        <taxon>Chytridiomycota</taxon>
        <taxon>Chytridiomycota incertae sedis</taxon>
        <taxon>Neocallimastigomycetes</taxon>
        <taxon>Neocallimastigales</taxon>
        <taxon>Neocallimastigaceae</taxon>
        <taxon>Anaeromyces</taxon>
    </lineage>
</organism>